<dbReference type="PRINTS" id="PR01609">
    <property type="entry name" value="CD36FAMILY"/>
</dbReference>
<dbReference type="PANTHER" id="PTHR11923">
    <property type="entry name" value="SCAVENGER RECEPTOR CLASS B TYPE-1 SR-B1"/>
    <property type="match status" value="1"/>
</dbReference>
<dbReference type="Pfam" id="PF01130">
    <property type="entry name" value="CD36"/>
    <property type="match status" value="1"/>
</dbReference>
<keyword evidence="8" id="KW-0732">Signal</keyword>
<comment type="subcellular location">
    <subcellularLocation>
        <location evidence="1">Cell membrane</location>
    </subcellularLocation>
</comment>
<protein>
    <submittedName>
        <fullName evidence="9">Uncharacterized protein</fullName>
    </submittedName>
</protein>
<evidence type="ECO:0000256" key="7">
    <source>
        <dbReference type="ARBA" id="ARBA00023180"/>
    </source>
</evidence>
<evidence type="ECO:0000256" key="5">
    <source>
        <dbReference type="ARBA" id="ARBA00022989"/>
    </source>
</evidence>
<keyword evidence="3" id="KW-1003">Cell membrane</keyword>
<evidence type="ECO:0000256" key="4">
    <source>
        <dbReference type="ARBA" id="ARBA00022692"/>
    </source>
</evidence>
<sequence length="278" mass="31539">MEKFNTCCAALSFLILISGILLSSSSSNLYHSILDKTLDFAPGKILYDKWLTASPPLHLDIYFFNWTNPEEFGIKSKKPTFVEVGPFRFDVRVEKTNMVQIQQRESVHDLNYTVTVLNQLSAAAVYRAKDLNFFLRKSVSVSLSSMSSVQMTKTVGELLFEGAHFKILKFFRTMAFTETIPDKFGFFYEKNGSSDGIFNIGAGHKNNKMGMLYNWNGDNSTKFFDEECRNIGGASMDFFTDNINGKMVEIFNPEICRKVPSSTLVKVEFVELKVTDTI</sequence>
<comment type="similarity">
    <text evidence="2">Belongs to the CD36 family.</text>
</comment>
<dbReference type="Proteomes" id="UP001431783">
    <property type="component" value="Unassembled WGS sequence"/>
</dbReference>
<keyword evidence="5" id="KW-1133">Transmembrane helix</keyword>
<evidence type="ECO:0000256" key="1">
    <source>
        <dbReference type="ARBA" id="ARBA00004236"/>
    </source>
</evidence>
<keyword evidence="6" id="KW-0472">Membrane</keyword>
<evidence type="ECO:0000256" key="3">
    <source>
        <dbReference type="ARBA" id="ARBA00022475"/>
    </source>
</evidence>
<dbReference type="InterPro" id="IPR002159">
    <property type="entry name" value="CD36_fam"/>
</dbReference>
<reference evidence="9 10" key="1">
    <citation type="submission" date="2023-03" db="EMBL/GenBank/DDBJ databases">
        <title>Genome insight into feeding habits of ladybird beetles.</title>
        <authorList>
            <person name="Li H.-S."/>
            <person name="Huang Y.-H."/>
            <person name="Pang H."/>
        </authorList>
    </citation>
    <scope>NUCLEOTIDE SEQUENCE [LARGE SCALE GENOMIC DNA]</scope>
    <source>
        <strain evidence="9">SYSU_2023b</strain>
        <tissue evidence="9">Whole body</tissue>
    </source>
</reference>
<keyword evidence="4" id="KW-0812">Transmembrane</keyword>
<evidence type="ECO:0000313" key="9">
    <source>
        <dbReference type="EMBL" id="KAK9876984.1"/>
    </source>
</evidence>
<proteinExistence type="inferred from homology"/>
<comment type="caution">
    <text evidence="9">The sequence shown here is derived from an EMBL/GenBank/DDBJ whole genome shotgun (WGS) entry which is preliminary data.</text>
</comment>
<dbReference type="PANTHER" id="PTHR11923:SF93">
    <property type="entry name" value="GH07959P-RELATED"/>
    <property type="match status" value="1"/>
</dbReference>
<evidence type="ECO:0000256" key="8">
    <source>
        <dbReference type="SAM" id="SignalP"/>
    </source>
</evidence>
<evidence type="ECO:0000256" key="6">
    <source>
        <dbReference type="ARBA" id="ARBA00023136"/>
    </source>
</evidence>
<name>A0AAW1U8M9_9CUCU</name>
<dbReference type="GO" id="GO:0005737">
    <property type="term" value="C:cytoplasm"/>
    <property type="evidence" value="ECO:0007669"/>
    <property type="project" value="TreeGrafter"/>
</dbReference>
<accession>A0AAW1U8M9</accession>
<dbReference type="GO" id="GO:0005044">
    <property type="term" value="F:scavenger receptor activity"/>
    <property type="evidence" value="ECO:0007669"/>
    <property type="project" value="TreeGrafter"/>
</dbReference>
<keyword evidence="7" id="KW-0325">Glycoprotein</keyword>
<dbReference type="EMBL" id="JARQZJ010000039">
    <property type="protein sequence ID" value="KAK9876984.1"/>
    <property type="molecule type" value="Genomic_DNA"/>
</dbReference>
<dbReference type="AlphaFoldDB" id="A0AAW1U8M9"/>
<gene>
    <name evidence="9" type="ORF">WA026_016014</name>
</gene>
<feature type="chain" id="PRO_5043385324" evidence="8">
    <location>
        <begin position="26"/>
        <end position="278"/>
    </location>
</feature>
<feature type="signal peptide" evidence="8">
    <location>
        <begin position="1"/>
        <end position="25"/>
    </location>
</feature>
<dbReference type="GO" id="GO:0005886">
    <property type="term" value="C:plasma membrane"/>
    <property type="evidence" value="ECO:0007669"/>
    <property type="project" value="UniProtKB-SubCell"/>
</dbReference>
<evidence type="ECO:0000313" key="10">
    <source>
        <dbReference type="Proteomes" id="UP001431783"/>
    </source>
</evidence>
<keyword evidence="10" id="KW-1185">Reference proteome</keyword>
<organism evidence="9 10">
    <name type="scientific">Henosepilachna vigintioctopunctata</name>
    <dbReference type="NCBI Taxonomy" id="420089"/>
    <lineage>
        <taxon>Eukaryota</taxon>
        <taxon>Metazoa</taxon>
        <taxon>Ecdysozoa</taxon>
        <taxon>Arthropoda</taxon>
        <taxon>Hexapoda</taxon>
        <taxon>Insecta</taxon>
        <taxon>Pterygota</taxon>
        <taxon>Neoptera</taxon>
        <taxon>Endopterygota</taxon>
        <taxon>Coleoptera</taxon>
        <taxon>Polyphaga</taxon>
        <taxon>Cucujiformia</taxon>
        <taxon>Coccinelloidea</taxon>
        <taxon>Coccinellidae</taxon>
        <taxon>Epilachninae</taxon>
        <taxon>Epilachnini</taxon>
        <taxon>Henosepilachna</taxon>
    </lineage>
</organism>
<evidence type="ECO:0000256" key="2">
    <source>
        <dbReference type="ARBA" id="ARBA00010532"/>
    </source>
</evidence>